<dbReference type="EMBL" id="JALLPB020000036">
    <property type="protein sequence ID" value="KAL3823500.1"/>
    <property type="molecule type" value="Genomic_DNA"/>
</dbReference>
<reference evidence="1 2" key="1">
    <citation type="submission" date="2024-10" db="EMBL/GenBank/DDBJ databases">
        <title>Updated reference genomes for cyclostephanoid diatoms.</title>
        <authorList>
            <person name="Roberts W.R."/>
            <person name="Alverson A.J."/>
        </authorList>
    </citation>
    <scope>NUCLEOTIDE SEQUENCE [LARGE SCALE GENOMIC DNA]</scope>
    <source>
        <strain evidence="1 2">AJA228-03</strain>
    </source>
</reference>
<dbReference type="Proteomes" id="UP001530377">
    <property type="component" value="Unassembled WGS sequence"/>
</dbReference>
<protein>
    <submittedName>
        <fullName evidence="1">Uncharacterized protein</fullName>
    </submittedName>
</protein>
<gene>
    <name evidence="1" type="ORF">ACHAXA_010822</name>
</gene>
<keyword evidence="2" id="KW-1185">Reference proteome</keyword>
<name>A0ABD3SG91_9STRA</name>
<evidence type="ECO:0000313" key="1">
    <source>
        <dbReference type="EMBL" id="KAL3823500.1"/>
    </source>
</evidence>
<accession>A0ABD3SG91</accession>
<sequence length="170" mass="19451">MPDIARSSKMHFNVLTRRPSAAFLFPTKEVCFASVQVREYPVILGDNPSCTSGPPLTLDWNYNAELSCTIDEWERRRDTTRHLRVPSSVRMEYLLDTGFTLAQVLTAIQDVEKCQRLRFSSIETSSLQEKACDVVECLKRHFEPDDKGLVRTERCTNLGDILIPLQLQES</sequence>
<organism evidence="1 2">
    <name type="scientific">Cyclostephanos tholiformis</name>
    <dbReference type="NCBI Taxonomy" id="382380"/>
    <lineage>
        <taxon>Eukaryota</taxon>
        <taxon>Sar</taxon>
        <taxon>Stramenopiles</taxon>
        <taxon>Ochrophyta</taxon>
        <taxon>Bacillariophyta</taxon>
        <taxon>Coscinodiscophyceae</taxon>
        <taxon>Thalassiosirophycidae</taxon>
        <taxon>Stephanodiscales</taxon>
        <taxon>Stephanodiscaceae</taxon>
        <taxon>Cyclostephanos</taxon>
    </lineage>
</organism>
<comment type="caution">
    <text evidence="1">The sequence shown here is derived from an EMBL/GenBank/DDBJ whole genome shotgun (WGS) entry which is preliminary data.</text>
</comment>
<dbReference type="AlphaFoldDB" id="A0ABD3SG91"/>
<evidence type="ECO:0000313" key="2">
    <source>
        <dbReference type="Proteomes" id="UP001530377"/>
    </source>
</evidence>
<proteinExistence type="predicted"/>